<dbReference type="EMBL" id="JAABNR010000002">
    <property type="protein sequence ID" value="NBZ86349.1"/>
    <property type="molecule type" value="Genomic_DNA"/>
</dbReference>
<dbReference type="InterPro" id="IPR007627">
    <property type="entry name" value="RNA_pol_sigma70_r2"/>
</dbReference>
<evidence type="ECO:0000259" key="6">
    <source>
        <dbReference type="Pfam" id="PF04542"/>
    </source>
</evidence>
<dbReference type="Gene3D" id="1.10.1740.10">
    <property type="match status" value="1"/>
</dbReference>
<reference evidence="8" key="1">
    <citation type="submission" date="2020-01" db="EMBL/GenBank/DDBJ databases">
        <authorList>
            <person name="Chen W.-M."/>
        </authorList>
    </citation>
    <scope>NUCLEOTIDE SEQUENCE</scope>
    <source>
        <strain evidence="8">CYK-10</strain>
    </source>
</reference>
<dbReference type="PANTHER" id="PTHR43133">
    <property type="entry name" value="RNA POLYMERASE ECF-TYPE SIGMA FACTO"/>
    <property type="match status" value="1"/>
</dbReference>
<dbReference type="SUPFAM" id="SSF88946">
    <property type="entry name" value="Sigma2 domain of RNA polymerase sigma factors"/>
    <property type="match status" value="1"/>
</dbReference>
<evidence type="ECO:0000313" key="8">
    <source>
        <dbReference type="EMBL" id="NBZ86349.1"/>
    </source>
</evidence>
<dbReference type="GO" id="GO:0006352">
    <property type="term" value="P:DNA-templated transcription initiation"/>
    <property type="evidence" value="ECO:0007669"/>
    <property type="project" value="InterPro"/>
</dbReference>
<evidence type="ECO:0000256" key="4">
    <source>
        <dbReference type="ARBA" id="ARBA00023125"/>
    </source>
</evidence>
<evidence type="ECO:0000256" key="1">
    <source>
        <dbReference type="ARBA" id="ARBA00010641"/>
    </source>
</evidence>
<organism evidence="8 9">
    <name type="scientific">Stagnihabitans tardus</name>
    <dbReference type="NCBI Taxonomy" id="2699202"/>
    <lineage>
        <taxon>Bacteria</taxon>
        <taxon>Pseudomonadati</taxon>
        <taxon>Pseudomonadota</taxon>
        <taxon>Alphaproteobacteria</taxon>
        <taxon>Rhodobacterales</taxon>
        <taxon>Paracoccaceae</taxon>
        <taxon>Stagnihabitans</taxon>
    </lineage>
</organism>
<keyword evidence="3" id="KW-0731">Sigma factor</keyword>
<dbReference type="NCBIfam" id="NF009165">
    <property type="entry name" value="PRK12512.1"/>
    <property type="match status" value="1"/>
</dbReference>
<dbReference type="GO" id="GO:0003677">
    <property type="term" value="F:DNA binding"/>
    <property type="evidence" value="ECO:0007669"/>
    <property type="project" value="UniProtKB-KW"/>
</dbReference>
<dbReference type="InterPro" id="IPR013249">
    <property type="entry name" value="RNA_pol_sigma70_r4_t2"/>
</dbReference>
<dbReference type="Pfam" id="PF08281">
    <property type="entry name" value="Sigma70_r4_2"/>
    <property type="match status" value="1"/>
</dbReference>
<dbReference type="Gene3D" id="1.10.10.10">
    <property type="entry name" value="Winged helix-like DNA-binding domain superfamily/Winged helix DNA-binding domain"/>
    <property type="match status" value="1"/>
</dbReference>
<dbReference type="InterPro" id="IPR013324">
    <property type="entry name" value="RNA_pol_sigma_r3/r4-like"/>
</dbReference>
<dbReference type="InterPro" id="IPR039425">
    <property type="entry name" value="RNA_pol_sigma-70-like"/>
</dbReference>
<dbReference type="NCBIfam" id="TIGR02937">
    <property type="entry name" value="sigma70-ECF"/>
    <property type="match status" value="1"/>
</dbReference>
<evidence type="ECO:0000259" key="7">
    <source>
        <dbReference type="Pfam" id="PF08281"/>
    </source>
</evidence>
<comment type="similarity">
    <text evidence="1">Belongs to the sigma-70 factor family. ECF subfamily.</text>
</comment>
<dbReference type="RefSeq" id="WP_168773165.1">
    <property type="nucleotide sequence ID" value="NZ_JAABNR010000002.1"/>
</dbReference>
<dbReference type="InterPro" id="IPR013325">
    <property type="entry name" value="RNA_pol_sigma_r2"/>
</dbReference>
<dbReference type="Pfam" id="PF04542">
    <property type="entry name" value="Sigma70_r2"/>
    <property type="match status" value="1"/>
</dbReference>
<keyword evidence="2" id="KW-0805">Transcription regulation</keyword>
<evidence type="ECO:0000256" key="2">
    <source>
        <dbReference type="ARBA" id="ARBA00023015"/>
    </source>
</evidence>
<dbReference type="AlphaFoldDB" id="A0AAE4Y738"/>
<comment type="caution">
    <text evidence="8">The sequence shown here is derived from an EMBL/GenBank/DDBJ whole genome shotgun (WGS) entry which is preliminary data.</text>
</comment>
<gene>
    <name evidence="8" type="ORF">GV832_02055</name>
</gene>
<keyword evidence="5" id="KW-0804">Transcription</keyword>
<dbReference type="SUPFAM" id="SSF88659">
    <property type="entry name" value="Sigma3 and sigma4 domains of RNA polymerase sigma factors"/>
    <property type="match status" value="1"/>
</dbReference>
<sequence>MSDGLEESLSHSLRAAIAGDQRAYADFLERVAGRLRGTLWRKIGTEAEDIVQETLLAIHLKRDTWDAGQPVLPWVHAIARYKMIDAFRRKGRRVELDIGDFIETLPQPEAETVSDREIGRALGLLGPGQKAVVASISVEGRTISETASVLGMTETAVRVALHRGLAAISRHFARG</sequence>
<keyword evidence="9" id="KW-1185">Reference proteome</keyword>
<feature type="domain" description="RNA polymerase sigma-70 region 2" evidence="6">
    <location>
        <begin position="22"/>
        <end position="93"/>
    </location>
</feature>
<evidence type="ECO:0000313" key="9">
    <source>
        <dbReference type="Proteomes" id="UP001193501"/>
    </source>
</evidence>
<accession>A0AAE4Y738</accession>
<evidence type="ECO:0000256" key="3">
    <source>
        <dbReference type="ARBA" id="ARBA00023082"/>
    </source>
</evidence>
<dbReference type="PANTHER" id="PTHR43133:SF58">
    <property type="entry name" value="ECF RNA POLYMERASE SIGMA FACTOR SIGD"/>
    <property type="match status" value="1"/>
</dbReference>
<dbReference type="Proteomes" id="UP001193501">
    <property type="component" value="Unassembled WGS sequence"/>
</dbReference>
<proteinExistence type="inferred from homology"/>
<dbReference type="InterPro" id="IPR014284">
    <property type="entry name" value="RNA_pol_sigma-70_dom"/>
</dbReference>
<dbReference type="InterPro" id="IPR036388">
    <property type="entry name" value="WH-like_DNA-bd_sf"/>
</dbReference>
<dbReference type="GO" id="GO:0016987">
    <property type="term" value="F:sigma factor activity"/>
    <property type="evidence" value="ECO:0007669"/>
    <property type="project" value="UniProtKB-KW"/>
</dbReference>
<evidence type="ECO:0000256" key="5">
    <source>
        <dbReference type="ARBA" id="ARBA00023163"/>
    </source>
</evidence>
<name>A0AAE4Y738_9RHOB</name>
<protein>
    <submittedName>
        <fullName evidence="8">Sigma-70 family RNA polymerase sigma factor</fullName>
    </submittedName>
</protein>
<keyword evidence="4" id="KW-0238">DNA-binding</keyword>
<feature type="domain" description="RNA polymerase sigma factor 70 region 4 type 2" evidence="7">
    <location>
        <begin position="116"/>
        <end position="167"/>
    </location>
</feature>